<dbReference type="InterPro" id="IPR015421">
    <property type="entry name" value="PyrdxlP-dep_Trfase_major"/>
</dbReference>
<gene>
    <name evidence="9 11" type="primary">hisC</name>
    <name evidence="11" type="ORF">PPG34_12400</name>
</gene>
<name>A0ABU3K9R6_9BACT</name>
<dbReference type="Proteomes" id="UP001250932">
    <property type="component" value="Unassembled WGS sequence"/>
</dbReference>
<dbReference type="NCBIfam" id="TIGR01141">
    <property type="entry name" value="hisC"/>
    <property type="match status" value="1"/>
</dbReference>
<comment type="caution">
    <text evidence="11">The sequence shown here is derived from an EMBL/GenBank/DDBJ whole genome shotgun (WGS) entry which is preliminary data.</text>
</comment>
<dbReference type="InterPro" id="IPR005861">
    <property type="entry name" value="HisP_aminotrans"/>
</dbReference>
<keyword evidence="12" id="KW-1185">Reference proteome</keyword>
<reference evidence="11 12" key="1">
    <citation type="journal article" date="2023" name="ISME J.">
        <title>Cultivation and genomic characterization of novel and ubiquitous marine nitrite-oxidizing bacteria from the Nitrospirales.</title>
        <authorList>
            <person name="Mueller A.J."/>
            <person name="Daebeler A."/>
            <person name="Herbold C.W."/>
            <person name="Kirkegaard R.H."/>
            <person name="Daims H."/>
        </authorList>
    </citation>
    <scope>NUCLEOTIDE SEQUENCE [LARGE SCALE GENOMIC DNA]</scope>
    <source>
        <strain evidence="11 12">EB</strain>
    </source>
</reference>
<evidence type="ECO:0000313" key="12">
    <source>
        <dbReference type="Proteomes" id="UP001250932"/>
    </source>
</evidence>
<keyword evidence="9" id="KW-0028">Amino-acid biosynthesis</keyword>
<accession>A0ABU3K9R6</accession>
<dbReference type="Gene3D" id="3.90.1150.10">
    <property type="entry name" value="Aspartate Aminotransferase, domain 1"/>
    <property type="match status" value="1"/>
</dbReference>
<dbReference type="InterPro" id="IPR015424">
    <property type="entry name" value="PyrdxlP-dep_Trfase"/>
</dbReference>
<dbReference type="PANTHER" id="PTHR43643">
    <property type="entry name" value="HISTIDINOL-PHOSPHATE AMINOTRANSFERASE 2"/>
    <property type="match status" value="1"/>
</dbReference>
<evidence type="ECO:0000256" key="4">
    <source>
        <dbReference type="ARBA" id="ARBA00011738"/>
    </source>
</evidence>
<feature type="modified residue" description="N6-(pyridoxal phosphate)lysine" evidence="9">
    <location>
        <position position="224"/>
    </location>
</feature>
<dbReference type="PANTHER" id="PTHR43643:SF3">
    <property type="entry name" value="HISTIDINOL-PHOSPHATE AMINOTRANSFERASE"/>
    <property type="match status" value="1"/>
</dbReference>
<dbReference type="CDD" id="cd00609">
    <property type="entry name" value="AAT_like"/>
    <property type="match status" value="1"/>
</dbReference>
<keyword evidence="6 9" id="KW-0808">Transferase</keyword>
<sequence length="364" mass="40345">MPLHVHPDIAKLVPYSPGKPLDELERELGIRGAVKLASNENPLGPSPKAIAALGESTETLHLYPDGGAHHLTHALADRLKVSLNQIAVGNGSDEIISLLVKAFVAPGDEAVIADHTFVMYKLAVTGGHGIIKEVPLKNWCHDLPAMAKAITDRTRLVFICNPNNPTGTIVTKDELAAFMANVPDHVIVVFDEAYYEYVRHPQFPDTLQYVRDNRQVAVLRTFSKIYGLAGLRIGYGVTTPEIVDYLHRVRNPFNTNALAQKAAMAALRDEEHVATSRILNESEMEILEGELRDLRLSPIPSQANFLYFDTHRDGHDIFNRLLKEGVIVRHIRGSMIRVTIGQPDENVRFVRALKKVLEESAASN</sequence>
<evidence type="ECO:0000256" key="9">
    <source>
        <dbReference type="HAMAP-Rule" id="MF_01023"/>
    </source>
</evidence>
<comment type="pathway">
    <text evidence="2 9">Amino-acid biosynthesis; L-histidine biosynthesis; L-histidine from 5-phospho-alpha-D-ribose 1-diphosphate: step 7/9.</text>
</comment>
<dbReference type="InterPro" id="IPR015422">
    <property type="entry name" value="PyrdxlP-dep_Trfase_small"/>
</dbReference>
<evidence type="ECO:0000256" key="7">
    <source>
        <dbReference type="ARBA" id="ARBA00022898"/>
    </source>
</evidence>
<comment type="catalytic activity">
    <reaction evidence="8 9">
        <text>L-histidinol phosphate + 2-oxoglutarate = 3-(imidazol-4-yl)-2-oxopropyl phosphate + L-glutamate</text>
        <dbReference type="Rhea" id="RHEA:23744"/>
        <dbReference type="ChEBI" id="CHEBI:16810"/>
        <dbReference type="ChEBI" id="CHEBI:29985"/>
        <dbReference type="ChEBI" id="CHEBI:57766"/>
        <dbReference type="ChEBI" id="CHEBI:57980"/>
        <dbReference type="EC" id="2.6.1.9"/>
    </reaction>
</comment>
<comment type="cofactor">
    <cofactor evidence="1 9">
        <name>pyridoxal 5'-phosphate</name>
        <dbReference type="ChEBI" id="CHEBI:597326"/>
    </cofactor>
</comment>
<evidence type="ECO:0000259" key="10">
    <source>
        <dbReference type="Pfam" id="PF00155"/>
    </source>
</evidence>
<dbReference type="InterPro" id="IPR050106">
    <property type="entry name" value="HistidinolP_aminotransfase"/>
</dbReference>
<evidence type="ECO:0000313" key="11">
    <source>
        <dbReference type="EMBL" id="MDT7043152.1"/>
    </source>
</evidence>
<keyword evidence="5 9" id="KW-0032">Aminotransferase</keyword>
<dbReference type="InterPro" id="IPR004839">
    <property type="entry name" value="Aminotransferase_I/II_large"/>
</dbReference>
<protein>
    <recommendedName>
        <fullName evidence="9">Histidinol-phosphate aminotransferase</fullName>
        <ecNumber evidence="9">2.6.1.9</ecNumber>
    </recommendedName>
    <alternativeName>
        <fullName evidence="9">Imidazole acetol-phosphate transaminase</fullName>
    </alternativeName>
</protein>
<dbReference type="EMBL" id="JAQOUE010000001">
    <property type="protein sequence ID" value="MDT7043152.1"/>
    <property type="molecule type" value="Genomic_DNA"/>
</dbReference>
<feature type="domain" description="Aminotransferase class I/classII large" evidence="10">
    <location>
        <begin position="34"/>
        <end position="352"/>
    </location>
</feature>
<dbReference type="EC" id="2.6.1.9" evidence="9"/>
<evidence type="ECO:0000256" key="2">
    <source>
        <dbReference type="ARBA" id="ARBA00005011"/>
    </source>
</evidence>
<evidence type="ECO:0000256" key="1">
    <source>
        <dbReference type="ARBA" id="ARBA00001933"/>
    </source>
</evidence>
<organism evidence="11 12">
    <name type="scientific">Candidatus Nitronereus thalassa</name>
    <dbReference type="NCBI Taxonomy" id="3020898"/>
    <lineage>
        <taxon>Bacteria</taxon>
        <taxon>Pseudomonadati</taxon>
        <taxon>Nitrospirota</taxon>
        <taxon>Nitrospiria</taxon>
        <taxon>Nitrospirales</taxon>
        <taxon>Nitrospiraceae</taxon>
        <taxon>Candidatus Nitronereus</taxon>
    </lineage>
</organism>
<proteinExistence type="inferred from homology"/>
<comment type="subunit">
    <text evidence="4 9">Homodimer.</text>
</comment>
<dbReference type="Gene3D" id="3.40.640.10">
    <property type="entry name" value="Type I PLP-dependent aspartate aminotransferase-like (Major domain)"/>
    <property type="match status" value="1"/>
</dbReference>
<evidence type="ECO:0000256" key="5">
    <source>
        <dbReference type="ARBA" id="ARBA00022576"/>
    </source>
</evidence>
<evidence type="ECO:0000256" key="8">
    <source>
        <dbReference type="ARBA" id="ARBA00047481"/>
    </source>
</evidence>
<dbReference type="RefSeq" id="WP_313833653.1">
    <property type="nucleotide sequence ID" value="NZ_JAQOUE010000001.1"/>
</dbReference>
<dbReference type="HAMAP" id="MF_01023">
    <property type="entry name" value="HisC_aminotrans_2"/>
    <property type="match status" value="1"/>
</dbReference>
<comment type="similarity">
    <text evidence="3 9">Belongs to the class-II pyridoxal-phosphate-dependent aminotransferase family. Histidinol-phosphate aminotransferase subfamily.</text>
</comment>
<keyword evidence="9" id="KW-0368">Histidine biosynthesis</keyword>
<dbReference type="SUPFAM" id="SSF53383">
    <property type="entry name" value="PLP-dependent transferases"/>
    <property type="match status" value="1"/>
</dbReference>
<evidence type="ECO:0000256" key="3">
    <source>
        <dbReference type="ARBA" id="ARBA00007970"/>
    </source>
</evidence>
<keyword evidence="7 9" id="KW-0663">Pyridoxal phosphate</keyword>
<evidence type="ECO:0000256" key="6">
    <source>
        <dbReference type="ARBA" id="ARBA00022679"/>
    </source>
</evidence>
<dbReference type="GO" id="GO:0004400">
    <property type="term" value="F:histidinol-phosphate transaminase activity"/>
    <property type="evidence" value="ECO:0007669"/>
    <property type="project" value="UniProtKB-EC"/>
</dbReference>
<dbReference type="Pfam" id="PF00155">
    <property type="entry name" value="Aminotran_1_2"/>
    <property type="match status" value="1"/>
</dbReference>